<evidence type="ECO:0000313" key="4">
    <source>
        <dbReference type="Proteomes" id="UP001589709"/>
    </source>
</evidence>
<reference evidence="3 4" key="1">
    <citation type="submission" date="2024-09" db="EMBL/GenBank/DDBJ databases">
        <authorList>
            <person name="Sun Q."/>
            <person name="Mori K."/>
        </authorList>
    </citation>
    <scope>NUCLEOTIDE SEQUENCE [LARGE SCALE GENOMIC DNA]</scope>
    <source>
        <strain evidence="3 4">JCM 6917</strain>
    </source>
</reference>
<proteinExistence type="predicted"/>
<comment type="caution">
    <text evidence="3">The sequence shown here is derived from an EMBL/GenBank/DDBJ whole genome shotgun (WGS) entry which is preliminary data.</text>
</comment>
<dbReference type="Gene3D" id="3.20.20.140">
    <property type="entry name" value="Metal-dependent hydrolases"/>
    <property type="match status" value="1"/>
</dbReference>
<sequence>MTAHQWTRRQVLNTAAGTGAAALGASTVMGTGVAQADEGGPDPRSRMRIIAIEEAVMLPGLVTQGTALNGAIPFKPEVAAQWMKRLPDITEYRLADMDENGVTMQVLSLTPPGVQMQPDAAIAVADAQRANDALAGIIAAHPTRFGGLAALPLQNPQAAVREARRAMDDLGMAGFLVNGHTCGHYLDEPQFREVWAALEELGAALYLHPTPAPSGDWGLTQNRPELVGPLYSWAAETAGHALRVILGGVFDDFPGAKLILGHMGEFLPFHMPRLDVQIENITTRVALKKKPSEYLVDNIAITTSGVMDDTMLQAAIKAVGIDNVLFAIDYPFEKSAQAVGFLRNAHLTPAQRRKIAHGNAERILQL</sequence>
<dbReference type="SUPFAM" id="SSF51556">
    <property type="entry name" value="Metallo-dependent hydrolases"/>
    <property type="match status" value="1"/>
</dbReference>
<organism evidence="3 4">
    <name type="scientific">Streptomyces cinereospinus</name>
    <dbReference type="NCBI Taxonomy" id="285561"/>
    <lineage>
        <taxon>Bacteria</taxon>
        <taxon>Bacillati</taxon>
        <taxon>Actinomycetota</taxon>
        <taxon>Actinomycetes</taxon>
        <taxon>Kitasatosporales</taxon>
        <taxon>Streptomycetaceae</taxon>
        <taxon>Streptomyces</taxon>
    </lineage>
</organism>
<dbReference type="InterPro" id="IPR032466">
    <property type="entry name" value="Metal_Hydrolase"/>
</dbReference>
<dbReference type="InterPro" id="IPR006311">
    <property type="entry name" value="TAT_signal"/>
</dbReference>
<name>A0ABV5MZJ3_9ACTN</name>
<dbReference type="Proteomes" id="UP001589709">
    <property type="component" value="Unassembled WGS sequence"/>
</dbReference>
<gene>
    <name evidence="3" type="ORF">ACFF45_12260</name>
</gene>
<evidence type="ECO:0000259" key="2">
    <source>
        <dbReference type="Pfam" id="PF04909"/>
    </source>
</evidence>
<protein>
    <submittedName>
        <fullName evidence="3">Amidohydrolase family protein</fullName>
    </submittedName>
</protein>
<dbReference type="PROSITE" id="PS51318">
    <property type="entry name" value="TAT"/>
    <property type="match status" value="1"/>
</dbReference>
<evidence type="ECO:0000256" key="1">
    <source>
        <dbReference type="ARBA" id="ARBA00023239"/>
    </source>
</evidence>
<keyword evidence="4" id="KW-1185">Reference proteome</keyword>
<dbReference type="EMBL" id="JBHMCY010000018">
    <property type="protein sequence ID" value="MFB9463460.1"/>
    <property type="molecule type" value="Genomic_DNA"/>
</dbReference>
<feature type="domain" description="Amidohydrolase-related" evidence="2">
    <location>
        <begin position="77"/>
        <end position="365"/>
    </location>
</feature>
<dbReference type="Pfam" id="PF04909">
    <property type="entry name" value="Amidohydro_2"/>
    <property type="match status" value="1"/>
</dbReference>
<dbReference type="InterPro" id="IPR032465">
    <property type="entry name" value="ACMSD"/>
</dbReference>
<keyword evidence="1" id="KW-0456">Lyase</keyword>
<accession>A0ABV5MZJ3</accession>
<evidence type="ECO:0000313" key="3">
    <source>
        <dbReference type="EMBL" id="MFB9463460.1"/>
    </source>
</evidence>
<dbReference type="PANTHER" id="PTHR21240">
    <property type="entry name" value="2-AMINO-3-CARBOXYLMUCONATE-6-SEMIALDEHYDE DECARBOXYLASE"/>
    <property type="match status" value="1"/>
</dbReference>
<dbReference type="InterPro" id="IPR006680">
    <property type="entry name" value="Amidohydro-rel"/>
</dbReference>
<dbReference type="RefSeq" id="WP_381345631.1">
    <property type="nucleotide sequence ID" value="NZ_JBHMCY010000018.1"/>
</dbReference>
<dbReference type="PANTHER" id="PTHR21240:SF30">
    <property type="entry name" value="AMIDOHYDROLASE-RELATED DOMAIN-CONTAINING PROTEIN-RELATED"/>
    <property type="match status" value="1"/>
</dbReference>